<protein>
    <submittedName>
        <fullName evidence="1">Solute carrier family 5 (Iodide transporter), member 8</fullName>
    </submittedName>
</protein>
<gene>
    <name evidence="1" type="primary">SLC5A8</name>
</gene>
<name>A0A1A7Z3D0_9TELE</name>
<feature type="non-terminal residue" evidence="1">
    <location>
        <position position="1"/>
    </location>
</feature>
<dbReference type="EMBL" id="HADX01014782">
    <property type="protein sequence ID" value="SBP37014.1"/>
    <property type="molecule type" value="Transcribed_RNA"/>
</dbReference>
<sequence>GSKEKVDPELMLQKEDTTFYQLFRLAKAKVMVGAEDLDMMEAPESGNTNPGF</sequence>
<proteinExistence type="predicted"/>
<organism evidence="1">
    <name type="scientific">Iconisemion striatum</name>
    <dbReference type="NCBI Taxonomy" id="60296"/>
    <lineage>
        <taxon>Eukaryota</taxon>
        <taxon>Metazoa</taxon>
        <taxon>Chordata</taxon>
        <taxon>Craniata</taxon>
        <taxon>Vertebrata</taxon>
        <taxon>Euteleostomi</taxon>
        <taxon>Actinopterygii</taxon>
        <taxon>Neopterygii</taxon>
        <taxon>Teleostei</taxon>
        <taxon>Neoteleostei</taxon>
        <taxon>Acanthomorphata</taxon>
        <taxon>Ovalentaria</taxon>
        <taxon>Atherinomorphae</taxon>
        <taxon>Cyprinodontiformes</taxon>
        <taxon>Nothobranchiidae</taxon>
        <taxon>Iconisemion</taxon>
    </lineage>
</organism>
<accession>A0A1A7Z3D0</accession>
<dbReference type="AlphaFoldDB" id="A0A1A7Z3D0"/>
<reference evidence="1" key="2">
    <citation type="submission" date="2016-06" db="EMBL/GenBank/DDBJ databases">
        <title>The genome of a short-lived fish provides insights into sex chromosome evolution and the genetic control of aging.</title>
        <authorList>
            <person name="Reichwald K."/>
            <person name="Felder M."/>
            <person name="Petzold A."/>
            <person name="Koch P."/>
            <person name="Groth M."/>
            <person name="Platzer M."/>
        </authorList>
    </citation>
    <scope>NUCLEOTIDE SEQUENCE</scope>
    <source>
        <tissue evidence="1">Brain</tissue>
    </source>
</reference>
<reference evidence="1" key="1">
    <citation type="submission" date="2016-05" db="EMBL/GenBank/DDBJ databases">
        <authorList>
            <person name="Lavstsen T."/>
            <person name="Jespersen J.S."/>
        </authorList>
    </citation>
    <scope>NUCLEOTIDE SEQUENCE</scope>
    <source>
        <tissue evidence="1">Brain</tissue>
    </source>
</reference>
<evidence type="ECO:0000313" key="1">
    <source>
        <dbReference type="EMBL" id="SBP37014.1"/>
    </source>
</evidence>